<dbReference type="Proteomes" id="UP000240572">
    <property type="component" value="Unassembled WGS sequence"/>
</dbReference>
<dbReference type="EMBL" id="PYGD01000001">
    <property type="protein sequence ID" value="PSK94094.1"/>
    <property type="molecule type" value="Genomic_DNA"/>
</dbReference>
<dbReference type="AlphaFoldDB" id="A0A2P8DA42"/>
<sequence>MPRPSKIVSLTQKKKIKIAMHPYLQGRNRDYPAFDGLTIIF</sequence>
<evidence type="ECO:0000313" key="2">
    <source>
        <dbReference type="Proteomes" id="UP000240572"/>
    </source>
</evidence>
<name>A0A2P8DA42_9BACT</name>
<accession>A0A2P8DA42</accession>
<organism evidence="1 2">
    <name type="scientific">Taibaiella chishuiensis</name>
    <dbReference type="NCBI Taxonomy" id="1434707"/>
    <lineage>
        <taxon>Bacteria</taxon>
        <taxon>Pseudomonadati</taxon>
        <taxon>Bacteroidota</taxon>
        <taxon>Chitinophagia</taxon>
        <taxon>Chitinophagales</taxon>
        <taxon>Chitinophagaceae</taxon>
        <taxon>Taibaiella</taxon>
    </lineage>
</organism>
<reference evidence="1 2" key="1">
    <citation type="submission" date="2018-03" db="EMBL/GenBank/DDBJ databases">
        <title>Genomic Encyclopedia of Type Strains, Phase III (KMG-III): the genomes of soil and plant-associated and newly described type strains.</title>
        <authorList>
            <person name="Whitman W."/>
        </authorList>
    </citation>
    <scope>NUCLEOTIDE SEQUENCE [LARGE SCALE GENOMIC DNA]</scope>
    <source>
        <strain evidence="1 2">CGMCC 1.12700</strain>
    </source>
</reference>
<evidence type="ECO:0000313" key="1">
    <source>
        <dbReference type="EMBL" id="PSK94094.1"/>
    </source>
</evidence>
<comment type="caution">
    <text evidence="1">The sequence shown here is derived from an EMBL/GenBank/DDBJ whole genome shotgun (WGS) entry which is preliminary data.</text>
</comment>
<protein>
    <submittedName>
        <fullName evidence="1">Uncharacterized protein</fullName>
    </submittedName>
</protein>
<gene>
    <name evidence="1" type="ORF">B0I18_101245</name>
</gene>
<proteinExistence type="predicted"/>
<keyword evidence="2" id="KW-1185">Reference proteome</keyword>